<accession>A0A2H3BF41</accession>
<evidence type="ECO:0000313" key="2">
    <source>
        <dbReference type="Proteomes" id="UP000218334"/>
    </source>
</evidence>
<sequence>MVGSSRSPSSFVMFHVFGAGSTTDFQPATPPMTLTRRTTLRGPQVSRGRLFLEGGQCLWLGLYGREEHGAGTGEYKMPSLTGIENMPAFFPGNDRMTWSELSPNEVTSVSQEGSLIALFRVSIDVPCNRR</sequence>
<protein>
    <submittedName>
        <fullName evidence="1">Uncharacterized protein</fullName>
    </submittedName>
</protein>
<dbReference type="AlphaFoldDB" id="A0A2H3BF41"/>
<dbReference type="EMBL" id="KZ293473">
    <property type="protein sequence ID" value="PBK61676.1"/>
    <property type="molecule type" value="Genomic_DNA"/>
</dbReference>
<reference evidence="2" key="1">
    <citation type="journal article" date="2017" name="Nat. Ecol. Evol.">
        <title>Genome expansion and lineage-specific genetic innovations in the forest pathogenic fungi Armillaria.</title>
        <authorList>
            <person name="Sipos G."/>
            <person name="Prasanna A.N."/>
            <person name="Walter M.C."/>
            <person name="O'Connor E."/>
            <person name="Balint B."/>
            <person name="Krizsan K."/>
            <person name="Kiss B."/>
            <person name="Hess J."/>
            <person name="Varga T."/>
            <person name="Slot J."/>
            <person name="Riley R."/>
            <person name="Boka B."/>
            <person name="Rigling D."/>
            <person name="Barry K."/>
            <person name="Lee J."/>
            <person name="Mihaltcheva S."/>
            <person name="LaButti K."/>
            <person name="Lipzen A."/>
            <person name="Waldron R."/>
            <person name="Moloney N.M."/>
            <person name="Sperisen C."/>
            <person name="Kredics L."/>
            <person name="Vagvoelgyi C."/>
            <person name="Patrignani A."/>
            <person name="Fitzpatrick D."/>
            <person name="Nagy I."/>
            <person name="Doyle S."/>
            <person name="Anderson J.B."/>
            <person name="Grigoriev I.V."/>
            <person name="Gueldener U."/>
            <person name="Muensterkoetter M."/>
            <person name="Nagy L.G."/>
        </authorList>
    </citation>
    <scope>NUCLEOTIDE SEQUENCE [LARGE SCALE GENOMIC DNA]</scope>
    <source>
        <strain evidence="2">28-4</strain>
    </source>
</reference>
<dbReference type="Proteomes" id="UP000218334">
    <property type="component" value="Unassembled WGS sequence"/>
</dbReference>
<gene>
    <name evidence="1" type="ORF">ARMSODRAFT_623085</name>
</gene>
<organism evidence="1 2">
    <name type="scientific">Armillaria solidipes</name>
    <dbReference type="NCBI Taxonomy" id="1076256"/>
    <lineage>
        <taxon>Eukaryota</taxon>
        <taxon>Fungi</taxon>
        <taxon>Dikarya</taxon>
        <taxon>Basidiomycota</taxon>
        <taxon>Agaricomycotina</taxon>
        <taxon>Agaricomycetes</taxon>
        <taxon>Agaricomycetidae</taxon>
        <taxon>Agaricales</taxon>
        <taxon>Marasmiineae</taxon>
        <taxon>Physalacriaceae</taxon>
        <taxon>Armillaria</taxon>
    </lineage>
</organism>
<keyword evidence="2" id="KW-1185">Reference proteome</keyword>
<name>A0A2H3BF41_9AGAR</name>
<proteinExistence type="predicted"/>
<evidence type="ECO:0000313" key="1">
    <source>
        <dbReference type="EMBL" id="PBK61676.1"/>
    </source>
</evidence>